<evidence type="ECO:0000256" key="5">
    <source>
        <dbReference type="ARBA" id="ARBA00022771"/>
    </source>
</evidence>
<dbReference type="Gene3D" id="3.40.1800.20">
    <property type="match status" value="1"/>
</dbReference>
<dbReference type="InterPro" id="IPR036236">
    <property type="entry name" value="Znf_C2H2_sf"/>
</dbReference>
<dbReference type="FunFam" id="3.30.160.60:FF:001496">
    <property type="entry name" value="zinc finger protein 581"/>
    <property type="match status" value="1"/>
</dbReference>
<evidence type="ECO:0000313" key="17">
    <source>
        <dbReference type="RefSeq" id="XP_033164098.1"/>
    </source>
</evidence>
<organism evidence="16 17">
    <name type="scientific">Drosophila mauritiana</name>
    <name type="common">Fruit fly</name>
    <dbReference type="NCBI Taxonomy" id="7226"/>
    <lineage>
        <taxon>Eukaryota</taxon>
        <taxon>Metazoa</taxon>
        <taxon>Ecdysozoa</taxon>
        <taxon>Arthropoda</taxon>
        <taxon>Hexapoda</taxon>
        <taxon>Insecta</taxon>
        <taxon>Pterygota</taxon>
        <taxon>Neoptera</taxon>
        <taxon>Endopterygota</taxon>
        <taxon>Diptera</taxon>
        <taxon>Brachycera</taxon>
        <taxon>Muscomorpha</taxon>
        <taxon>Ephydroidea</taxon>
        <taxon>Drosophilidae</taxon>
        <taxon>Drosophila</taxon>
        <taxon>Sophophora</taxon>
    </lineage>
</organism>
<dbReference type="SMART" id="SM00355">
    <property type="entry name" value="ZnF_C2H2"/>
    <property type="match status" value="7"/>
</dbReference>
<feature type="domain" description="C2H2-type" evidence="14">
    <location>
        <begin position="350"/>
        <end position="378"/>
    </location>
</feature>
<feature type="binding site" evidence="12">
    <location>
        <position position="55"/>
    </location>
    <ligand>
        <name>Zn(2+)</name>
        <dbReference type="ChEBI" id="CHEBI:29105"/>
    </ligand>
</feature>
<dbReference type="SUPFAM" id="SSF57716">
    <property type="entry name" value="Glucocorticoid receptor-like (DNA-binding domain)"/>
    <property type="match status" value="1"/>
</dbReference>
<feature type="binding site" evidence="12">
    <location>
        <position position="58"/>
    </location>
    <ligand>
        <name>Zn(2+)</name>
        <dbReference type="ChEBI" id="CHEBI:29105"/>
    </ligand>
</feature>
<keyword evidence="4" id="KW-0677">Repeat</keyword>
<dbReference type="GO" id="GO:0006355">
    <property type="term" value="P:regulation of DNA-templated transcription"/>
    <property type="evidence" value="ECO:0007669"/>
    <property type="project" value="UniProtKB-ARBA"/>
</dbReference>
<dbReference type="PROSITE" id="PS00028">
    <property type="entry name" value="ZINC_FINGER_C2H2_1"/>
    <property type="match status" value="6"/>
</dbReference>
<evidence type="ECO:0000256" key="10">
    <source>
        <dbReference type="ARBA" id="ARBA00023242"/>
    </source>
</evidence>
<dbReference type="FunFam" id="3.30.160.60:FF:002343">
    <property type="entry name" value="Zinc finger protein 33A"/>
    <property type="match status" value="1"/>
</dbReference>
<dbReference type="Pfam" id="PF07776">
    <property type="entry name" value="zf-AD"/>
    <property type="match status" value="1"/>
</dbReference>
<evidence type="ECO:0000256" key="9">
    <source>
        <dbReference type="ARBA" id="ARBA00023163"/>
    </source>
</evidence>
<evidence type="ECO:0000256" key="13">
    <source>
        <dbReference type="SAM" id="MobiDB-lite"/>
    </source>
</evidence>
<evidence type="ECO:0000256" key="1">
    <source>
        <dbReference type="ARBA" id="ARBA00004123"/>
    </source>
</evidence>
<dbReference type="Proteomes" id="UP000515162">
    <property type="component" value="Chromosome 3R"/>
</dbReference>
<dbReference type="SMART" id="SM00868">
    <property type="entry name" value="zf-AD"/>
    <property type="match status" value="1"/>
</dbReference>
<dbReference type="Pfam" id="PF13912">
    <property type="entry name" value="zf-C2H2_6"/>
    <property type="match status" value="1"/>
</dbReference>
<evidence type="ECO:0000256" key="4">
    <source>
        <dbReference type="ARBA" id="ARBA00022737"/>
    </source>
</evidence>
<dbReference type="Gene3D" id="3.30.160.60">
    <property type="entry name" value="Classic Zinc Finger"/>
    <property type="match status" value="7"/>
</dbReference>
<evidence type="ECO:0000313" key="16">
    <source>
        <dbReference type="Proteomes" id="UP000515162"/>
    </source>
</evidence>
<feature type="domain" description="C2H2-type" evidence="14">
    <location>
        <begin position="234"/>
        <end position="261"/>
    </location>
</feature>
<comment type="subcellular location">
    <subcellularLocation>
        <location evidence="1">Nucleus</location>
    </subcellularLocation>
</comment>
<feature type="domain" description="C2H2-type" evidence="14">
    <location>
        <begin position="294"/>
        <end position="321"/>
    </location>
</feature>
<dbReference type="GeneID" id="117143493"/>
<dbReference type="InterPro" id="IPR013087">
    <property type="entry name" value="Znf_C2H2_type"/>
</dbReference>
<keyword evidence="3 12" id="KW-0479">Metal-binding</keyword>
<keyword evidence="5 11" id="KW-0863">Zinc-finger</keyword>
<feature type="binding site" evidence="12">
    <location>
        <position position="5"/>
    </location>
    <ligand>
        <name>Zn(2+)</name>
        <dbReference type="ChEBI" id="CHEBI:29105"/>
    </ligand>
</feature>
<reference evidence="17" key="1">
    <citation type="submission" date="2025-08" db="UniProtKB">
        <authorList>
            <consortium name="RefSeq"/>
        </authorList>
    </citation>
    <scope>IDENTIFICATION</scope>
    <source>
        <strain evidence="17">Mau12</strain>
        <tissue evidence="17">Whole Body</tissue>
    </source>
</reference>
<dbReference type="RefSeq" id="XP_033164098.1">
    <property type="nucleotide sequence ID" value="XM_033308207.1"/>
</dbReference>
<keyword evidence="10" id="KW-0539">Nucleus</keyword>
<keyword evidence="16" id="KW-1185">Reference proteome</keyword>
<dbReference type="GO" id="GO:0008270">
    <property type="term" value="F:zinc ion binding"/>
    <property type="evidence" value="ECO:0007669"/>
    <property type="project" value="UniProtKB-UniRule"/>
</dbReference>
<evidence type="ECO:0000259" key="14">
    <source>
        <dbReference type="PROSITE" id="PS50157"/>
    </source>
</evidence>
<accession>A0A6P8K5L3</accession>
<feature type="domain" description="C2H2-type" evidence="14">
    <location>
        <begin position="322"/>
        <end position="349"/>
    </location>
</feature>
<evidence type="ECO:0000259" key="15">
    <source>
        <dbReference type="PROSITE" id="PS51915"/>
    </source>
</evidence>
<evidence type="ECO:0000256" key="3">
    <source>
        <dbReference type="ARBA" id="ARBA00022723"/>
    </source>
</evidence>
<evidence type="ECO:0000256" key="8">
    <source>
        <dbReference type="ARBA" id="ARBA00023125"/>
    </source>
</evidence>
<feature type="region of interest" description="Disordered" evidence="13">
    <location>
        <begin position="120"/>
        <end position="141"/>
    </location>
</feature>
<dbReference type="Pfam" id="PF00096">
    <property type="entry name" value="zf-C2H2"/>
    <property type="match status" value="3"/>
</dbReference>
<keyword evidence="7" id="KW-0805">Transcription regulation</keyword>
<feature type="domain" description="ZAD" evidence="15">
    <location>
        <begin position="3"/>
        <end position="82"/>
    </location>
</feature>
<protein>
    <submittedName>
        <fullName evidence="17">Zinc finger protein 664</fullName>
    </submittedName>
</protein>
<keyword evidence="8" id="KW-0238">DNA-binding</keyword>
<dbReference type="GO" id="GO:0005634">
    <property type="term" value="C:nucleus"/>
    <property type="evidence" value="ECO:0007669"/>
    <property type="project" value="UniProtKB-SubCell"/>
</dbReference>
<feature type="compositionally biased region" description="Low complexity" evidence="13">
    <location>
        <begin position="125"/>
        <end position="139"/>
    </location>
</feature>
<dbReference type="FunFam" id="3.30.160.60:FF:000075">
    <property type="entry name" value="Putative zinc finger protein 536"/>
    <property type="match status" value="1"/>
</dbReference>
<feature type="binding site" evidence="12">
    <location>
        <position position="8"/>
    </location>
    <ligand>
        <name>Zn(2+)</name>
        <dbReference type="ChEBI" id="CHEBI:29105"/>
    </ligand>
</feature>
<evidence type="ECO:0000256" key="12">
    <source>
        <dbReference type="PROSITE-ProRule" id="PRU01263"/>
    </source>
</evidence>
<comment type="similarity">
    <text evidence="2">Belongs to the krueppel C2H2-type zinc-finger protein family.</text>
</comment>
<evidence type="ECO:0000256" key="6">
    <source>
        <dbReference type="ARBA" id="ARBA00022833"/>
    </source>
</evidence>
<keyword evidence="6 12" id="KW-0862">Zinc</keyword>
<feature type="domain" description="C2H2-type" evidence="14">
    <location>
        <begin position="151"/>
        <end position="178"/>
    </location>
</feature>
<dbReference type="SUPFAM" id="SSF57667">
    <property type="entry name" value="beta-beta-alpha zinc fingers"/>
    <property type="match status" value="4"/>
</dbReference>
<dbReference type="PANTHER" id="PTHR24406">
    <property type="entry name" value="TRANSCRIPTIONAL REPRESSOR CTCFL-RELATED"/>
    <property type="match status" value="1"/>
</dbReference>
<dbReference type="AlphaFoldDB" id="A0A6P8K5L3"/>
<keyword evidence="9" id="KW-0804">Transcription</keyword>
<proteinExistence type="inferred from homology"/>
<gene>
    <name evidence="17" type="primary">LOC117143493</name>
</gene>
<name>A0A6P8K5L3_DROMA</name>
<dbReference type="InterPro" id="IPR050888">
    <property type="entry name" value="ZnF_C2H2-type_TF"/>
</dbReference>
<dbReference type="PROSITE" id="PS51915">
    <property type="entry name" value="ZAD"/>
    <property type="match status" value="1"/>
</dbReference>
<dbReference type="GO" id="GO:0003677">
    <property type="term" value="F:DNA binding"/>
    <property type="evidence" value="ECO:0007669"/>
    <property type="project" value="UniProtKB-KW"/>
</dbReference>
<dbReference type="PROSITE" id="PS50157">
    <property type="entry name" value="ZINC_FINGER_C2H2_2"/>
    <property type="match status" value="6"/>
</dbReference>
<feature type="domain" description="C2H2-type" evidence="14">
    <location>
        <begin position="266"/>
        <end position="293"/>
    </location>
</feature>
<dbReference type="InterPro" id="IPR012934">
    <property type="entry name" value="Znf_AD"/>
</dbReference>
<evidence type="ECO:0000256" key="2">
    <source>
        <dbReference type="ARBA" id="ARBA00006991"/>
    </source>
</evidence>
<evidence type="ECO:0000256" key="7">
    <source>
        <dbReference type="ARBA" id="ARBA00023015"/>
    </source>
</evidence>
<evidence type="ECO:0000256" key="11">
    <source>
        <dbReference type="PROSITE-ProRule" id="PRU00042"/>
    </source>
</evidence>
<sequence>MEDLCRICGGYSENLLGIFDEQLEEYVEGAKLAEMVKACADVQLDPDDALPQKICISCVHDARTAYGFKRRCEENYKKFYLAILNGQVIKDEPNVEDFLFIESLDKDSLVAKKMLNKEIKKSHQTASRTTKSSTTTSRAGRQLRSIKNQPFKCELCIKEFKRQINLLDHMKVHSNSHVCQTCEERFLFKADLDNHLCYRNSNSTVECPVCLKVFSSTQSLDSHKCKDMQDRSPFQCPHCQQAFTREQNLKAHLLIHAESKQGNGPHKCSYCQTGFFNKSALKVHIHAHMGERPHACPFCVSNFRSKQALKVHIRIHTGEKPYQCPHCPKTFSDNNNLAKHRRRHSDERPYKCSICLQDFREKHHLKRHFLGKHRDGDQKPKLK</sequence>
<dbReference type="FunFam" id="3.30.160.60:FF:000145">
    <property type="entry name" value="Zinc finger protein 574"/>
    <property type="match status" value="1"/>
</dbReference>